<dbReference type="Pfam" id="PF20422">
    <property type="entry name" value="DHR-2_Lobe_B"/>
    <property type="match status" value="1"/>
</dbReference>
<keyword evidence="10" id="KW-1185">Reference proteome</keyword>
<evidence type="ECO:0000259" key="8">
    <source>
        <dbReference type="PROSITE" id="PS51651"/>
    </source>
</evidence>
<dbReference type="PROSITE" id="PS50002">
    <property type="entry name" value="SH3"/>
    <property type="match status" value="1"/>
</dbReference>
<feature type="region of interest" description="Disordered" evidence="5">
    <location>
        <begin position="2979"/>
        <end position="3011"/>
    </location>
</feature>
<feature type="compositionally biased region" description="Low complexity" evidence="5">
    <location>
        <begin position="561"/>
        <end position="579"/>
    </location>
</feature>
<reference evidence="9" key="2">
    <citation type="journal article" date="2022" name="Res Sq">
        <title>Comparative Genomics Reveals Insights into the Divergent Evolution of Astigmatic Mites and Household Pest Adaptations.</title>
        <authorList>
            <person name="Xiong Q."/>
            <person name="Wan A.T.-Y."/>
            <person name="Liu X.-Y."/>
            <person name="Fung C.S.-H."/>
            <person name="Xiao X."/>
            <person name="Malainual N."/>
            <person name="Hou J."/>
            <person name="Wang L."/>
            <person name="Wang M."/>
            <person name="Yang K."/>
            <person name="Cui Y."/>
            <person name="Leung E."/>
            <person name="Nong W."/>
            <person name="Shin S.-K."/>
            <person name="Au S."/>
            <person name="Jeong K.Y."/>
            <person name="Chew F.T."/>
            <person name="Hui J."/>
            <person name="Leung T.F."/>
            <person name="Tungtrongchitr A."/>
            <person name="Zhong N."/>
            <person name="Liu Z."/>
            <person name="Tsui S."/>
        </authorList>
    </citation>
    <scope>NUCLEOTIDE SEQUENCE</scope>
    <source>
        <strain evidence="9">Derf</strain>
        <tissue evidence="9">Whole organism</tissue>
    </source>
</reference>
<dbReference type="InterPro" id="IPR035892">
    <property type="entry name" value="C2_domain_sf"/>
</dbReference>
<evidence type="ECO:0000256" key="1">
    <source>
        <dbReference type="ARBA" id="ARBA00022443"/>
    </source>
</evidence>
<dbReference type="PANTHER" id="PTHR45653">
    <property type="entry name" value="DEDICATOR OF CYTOKINESIS"/>
    <property type="match status" value="1"/>
</dbReference>
<dbReference type="GO" id="GO:0005886">
    <property type="term" value="C:plasma membrane"/>
    <property type="evidence" value="ECO:0007669"/>
    <property type="project" value="TreeGrafter"/>
</dbReference>
<feature type="compositionally biased region" description="Low complexity" evidence="5">
    <location>
        <begin position="2991"/>
        <end position="3011"/>
    </location>
</feature>
<feature type="region of interest" description="Disordered" evidence="5">
    <location>
        <begin position="560"/>
        <end position="579"/>
    </location>
</feature>
<feature type="region of interest" description="Disordered" evidence="5">
    <location>
        <begin position="1538"/>
        <end position="1577"/>
    </location>
</feature>
<dbReference type="Pfam" id="PF20421">
    <property type="entry name" value="DHR-2_Lobe_C"/>
    <property type="match status" value="1"/>
</dbReference>
<dbReference type="GO" id="GO:0007264">
    <property type="term" value="P:small GTPase-mediated signal transduction"/>
    <property type="evidence" value="ECO:0007669"/>
    <property type="project" value="InterPro"/>
</dbReference>
<feature type="domain" description="DOCKER" evidence="8">
    <location>
        <begin position="2034"/>
        <end position="2458"/>
    </location>
</feature>
<dbReference type="InterPro" id="IPR001452">
    <property type="entry name" value="SH3_domain"/>
</dbReference>
<dbReference type="SUPFAM" id="SSF50044">
    <property type="entry name" value="SH3-domain"/>
    <property type="match status" value="1"/>
</dbReference>
<dbReference type="Proteomes" id="UP000790347">
    <property type="component" value="Unassembled WGS sequence"/>
</dbReference>
<name>A0A922I975_DERFA</name>
<evidence type="ECO:0000256" key="5">
    <source>
        <dbReference type="SAM" id="MobiDB-lite"/>
    </source>
</evidence>
<dbReference type="Gene3D" id="1.20.58.740">
    <property type="match status" value="1"/>
</dbReference>
<dbReference type="InterPro" id="IPR056372">
    <property type="entry name" value="TPR_DOCK"/>
</dbReference>
<evidence type="ECO:0000313" key="10">
    <source>
        <dbReference type="Proteomes" id="UP000790347"/>
    </source>
</evidence>
<dbReference type="InterPro" id="IPR027357">
    <property type="entry name" value="DOCKER_dom"/>
</dbReference>
<dbReference type="PROSITE" id="PS51651">
    <property type="entry name" value="DOCKER"/>
    <property type="match status" value="1"/>
</dbReference>
<dbReference type="InterPro" id="IPR036028">
    <property type="entry name" value="SH3-like_dom_sf"/>
</dbReference>
<dbReference type="Gene3D" id="2.30.30.40">
    <property type="entry name" value="SH3 Domains"/>
    <property type="match status" value="1"/>
</dbReference>
<feature type="compositionally biased region" description="Pro residues" evidence="5">
    <location>
        <begin position="2839"/>
        <end position="2854"/>
    </location>
</feature>
<dbReference type="GO" id="GO:0031267">
    <property type="term" value="F:small GTPase binding"/>
    <property type="evidence" value="ECO:0007669"/>
    <property type="project" value="TreeGrafter"/>
</dbReference>
<dbReference type="GO" id="GO:0005737">
    <property type="term" value="C:cytoplasm"/>
    <property type="evidence" value="ECO:0007669"/>
    <property type="project" value="TreeGrafter"/>
</dbReference>
<feature type="region of interest" description="Disordered" evidence="5">
    <location>
        <begin position="813"/>
        <end position="845"/>
    </location>
</feature>
<proteinExistence type="inferred from homology"/>
<dbReference type="EMBL" id="ASGP02000002">
    <property type="protein sequence ID" value="KAH9521703.1"/>
    <property type="molecule type" value="Genomic_DNA"/>
</dbReference>
<dbReference type="PROSITE" id="PS51650">
    <property type="entry name" value="C2_DOCK"/>
    <property type="match status" value="1"/>
</dbReference>
<dbReference type="SUPFAM" id="SSF49562">
    <property type="entry name" value="C2 domain (Calcium/lipid-binding domain, CaLB)"/>
    <property type="match status" value="1"/>
</dbReference>
<dbReference type="InterPro" id="IPR043162">
    <property type="entry name" value="DOCK_C_lobe_C"/>
</dbReference>
<feature type="compositionally biased region" description="Low complexity" evidence="5">
    <location>
        <begin position="2499"/>
        <end position="2513"/>
    </location>
</feature>
<evidence type="ECO:0000259" key="6">
    <source>
        <dbReference type="PROSITE" id="PS50002"/>
    </source>
</evidence>
<dbReference type="PANTHER" id="PTHR45653:SF12">
    <property type="entry name" value="SPONGE, ISOFORM E"/>
    <property type="match status" value="1"/>
</dbReference>
<evidence type="ECO:0000259" key="7">
    <source>
        <dbReference type="PROSITE" id="PS51650"/>
    </source>
</evidence>
<feature type="compositionally biased region" description="Low complexity" evidence="5">
    <location>
        <begin position="832"/>
        <end position="844"/>
    </location>
</feature>
<keyword evidence="2" id="KW-0344">Guanine-nucleotide releasing factor</keyword>
<feature type="region of interest" description="Disordered" evidence="5">
    <location>
        <begin position="712"/>
        <end position="732"/>
    </location>
</feature>
<dbReference type="Pfam" id="PF14429">
    <property type="entry name" value="DOCK-C2"/>
    <property type="match status" value="1"/>
</dbReference>
<dbReference type="InterPro" id="IPR026791">
    <property type="entry name" value="DOCK"/>
</dbReference>
<evidence type="ECO:0000256" key="3">
    <source>
        <dbReference type="PROSITE-ProRule" id="PRU00192"/>
    </source>
</evidence>
<feature type="compositionally biased region" description="Basic residues" evidence="5">
    <location>
        <begin position="2534"/>
        <end position="2553"/>
    </location>
</feature>
<feature type="compositionally biased region" description="Pro residues" evidence="5">
    <location>
        <begin position="2775"/>
        <end position="2789"/>
    </location>
</feature>
<feature type="compositionally biased region" description="Low complexity" evidence="5">
    <location>
        <begin position="2592"/>
        <end position="2604"/>
    </location>
</feature>
<feature type="compositionally biased region" description="Low complexity" evidence="5">
    <location>
        <begin position="813"/>
        <end position="823"/>
    </location>
</feature>
<dbReference type="Pfam" id="PF23554">
    <property type="entry name" value="TPR_DOCK"/>
    <property type="match status" value="3"/>
</dbReference>
<evidence type="ECO:0000313" key="9">
    <source>
        <dbReference type="EMBL" id="KAH9521703.1"/>
    </source>
</evidence>
<accession>A0A922I975</accession>
<reference evidence="9" key="1">
    <citation type="submission" date="2013-05" db="EMBL/GenBank/DDBJ databases">
        <authorList>
            <person name="Yim A.K.Y."/>
            <person name="Chan T.F."/>
            <person name="Ji K.M."/>
            <person name="Liu X.Y."/>
            <person name="Zhou J.W."/>
            <person name="Li R.Q."/>
            <person name="Yang K.Y."/>
            <person name="Li J."/>
            <person name="Li M."/>
            <person name="Law P.T.W."/>
            <person name="Wu Y.L."/>
            <person name="Cai Z.L."/>
            <person name="Qin H."/>
            <person name="Bao Y."/>
            <person name="Leung R.K.K."/>
            <person name="Ng P.K.S."/>
            <person name="Zou J."/>
            <person name="Zhong X.J."/>
            <person name="Ran P.X."/>
            <person name="Zhong N.S."/>
            <person name="Liu Z.G."/>
            <person name="Tsui S.K.W."/>
        </authorList>
    </citation>
    <scope>NUCLEOTIDE SEQUENCE</scope>
    <source>
        <strain evidence="9">Derf</strain>
        <tissue evidence="9">Whole organism</tissue>
    </source>
</reference>
<dbReference type="Gene3D" id="2.60.40.150">
    <property type="entry name" value="C2 domain"/>
    <property type="match status" value="1"/>
</dbReference>
<dbReference type="GO" id="GO:0005085">
    <property type="term" value="F:guanyl-nucleotide exchange factor activity"/>
    <property type="evidence" value="ECO:0007669"/>
    <property type="project" value="UniProtKB-KW"/>
</dbReference>
<feature type="region of interest" description="Disordered" evidence="5">
    <location>
        <begin position="2472"/>
        <end position="2513"/>
    </location>
</feature>
<feature type="region of interest" description="Disordered" evidence="5">
    <location>
        <begin position="2834"/>
        <end position="2862"/>
    </location>
</feature>
<feature type="compositionally biased region" description="Low complexity" evidence="5">
    <location>
        <begin position="1552"/>
        <end position="1574"/>
    </location>
</feature>
<dbReference type="InterPro" id="IPR043161">
    <property type="entry name" value="DOCK_C_lobe_A"/>
</dbReference>
<feature type="domain" description="SH3" evidence="6">
    <location>
        <begin position="181"/>
        <end position="265"/>
    </location>
</feature>
<comment type="similarity">
    <text evidence="4">Belongs to the DOCK family.</text>
</comment>
<sequence length="3011" mass="339833">MMNSSSSSSSINNTSILHNQMMMMNTSNNNKPPTTNHHNRHHSMNSINLNQLTNLSIIDQPQQQQQCFPSSSSKSMTNQQTIFRNYHYYHLDNNISIMNGKSHTSSSSSMVVNQTMKNCNNNKSFIHDNFQRLRRRRYTSFVSTSSSSLFNTIDHHRSSSSTEMMDNNSHHHHHNKWSLIEPELVGIAIYNFQPKHSSSSSSSSKDGKNRYLPLLLGDIVIIVEYYGHQWYRGFRPYDDVTTSKQHHHQQQLGIFPASYVHVFDDYRQYRIQSGHHHNNINPMTFYYYTLLDPLYLQVIRTLREWYHILIRTYYRQNVNMEKFLIVRNLIYELFELISTTLGRDLAPTLWRRRRNQMLKINSDPKDPFARLYLDEDHDDNDNDDIDGGDNHNDHGHGCNDDITSDDGHQHTISSNNSIESIKNITTSTTMTMLDSNLEDLYERILSKLNQGNQHLAMDIMPSFTHGTTILQQQTSKLNQFQIDINFLTFHADDRQSLVSNERIKQRTKFFPYYPTRKDQCKYLPRILDYYNQINRCFNQKFRSNITTSINQQRHSFSSFVTPTATTTPKNTPTTTTNANSNNLIRKFRRHLLFTIRDANFAISNTATGNGSTSNGNGHHTIDSDQIQIEIYLVRYNNHNQMNHSDSTTASSTLTTSSTTMMMNSSSTNTANYEVLTEKFCYRLPSSSSSSRNSVNHMNRALFLDVLSKRTPQNLSSTHGHHHHSFHHQNSSQHSDASNYYLIIQVWRFSRTLTNDNGRNSVSKSVLSTSLSTTGQSVFHTISTASSIGSSAAAAASNSLSSLTSFVSNSFSSNSNNNNNNSGNGDCKTTTPDSSSIDSSSSQQQTAMTHSFKRSVGFAVIPLLELVSRDKEIRPSPELFQNESLLFRILFSDESMLLPLTVRLYEGDLTVSILESLLKHNRQNVHALSIGHSSSSSSSSSSLSLTSSSSISSQQNSSISKLSMLATNSYQLIVSAKFISELMINNTNNVQLKNNSNIQHYPTLSLADYLLLTHNQKSNLSGRSSVVTEVTTPYNFVLIQKRCFGDLITAGHFRNDFYLTLESAEFEKGGKTIAKNIEVSVCLITENGMQERAISSGINADPVTIYRSHIQYHQNSPKWFEHLKVNVPLEQFEMAHLRFTFCHCSSRERERKFLGFAFLPLADQNGACLSDGEHELYIYKCDNERKIDDSHFYLQQIPWGPNHLKDRKGSMNSQSLLSLNSTTTTTTTTSLSSLSTQSLLNSRSSKEMFHVKTALISSKLTQNSDILSLLKWSSLPLDQVFDSLQRLSRVPGEEMVKFLEDILDALFALFTMTTTTTNTATNIVNLNNSSGSSSSRILLIFRVLIDFFKTLNDPKFVSYRSALEKYIEKQFSAPLVYTGLIACVRRSVEMVIVSIQHTNNERSSSIDLSSTSSSTIVTKRDLEFILRCLSVLDWILKIIVQSRILYTRASITDNLIIENSVLQSDDQFKMELLSLFETIQRLLNSKCKSSDDYLIVAIQEAALNSMPNAFDFLSQILQPFEMAKLIQSLVQFNNHSMTTTSSSTNNRLSECFSPSGSLSSSSSSSVTPTNSSTPTAMKKKTSTIINAKLSLLQQSIKYPYIWMIDDEARLELLDTYIRMLNICIGESKYSLNILRDIVTFLIDNSEKFDPCLVRCAGVVGGQQRHTNEREIEMLSFGAVESIVEHIIELIGIVPTSFDHLLIDHHHNHHHHRFTRITGHNQMDISSTEMNDYLGSMIICLMVLFDYMSAKHFEKLFEKRTTIQCKELLLNLFAVFLNALYYFSDNWLEIKMAINRIMLHSLTMLRTTVMCKKFLGHEHFDETIWRMYFKLAIAFLTQPRLQLEQSSSSPSSSAPFVSSVSLWAKKRFILDVYGCDMRIVMGLELVSCWELIGPFKITFIPNLVGPFVDVTLIPESELRYATIPIFYDMLMVDYMANANFKQVEAALLDKLDVVAHRIECDQQFKELFTQILTDMIDVQKPVWSVDGLKLVRSVSRFLTLLIDYNNELKREFSSPTNVTMSSSSPSTKSSQKNCIDPDIGCNDRLLICTYTLLRFCLDDIDSMNRKTIMSRYLEKLANIHTLLGNYAEAGFTLKLQADQLTWSTESSRKESLCHTMLNYFEKGHCWEEGIRVCKELQQVYERNFKYRKLSAILKRNAELLDKILTEHRPDNEYFRVSFYGLKFPSFLQNSTFIFRGLEFEKISSFTHRIQREFPDAQLLTKVIPTDENITESKCQYIQIFSVKPIPELPISADLFGPVDHQVLKYYQTNSVRQFSQDRPIQRGPFDPNNEFKSLWIERTIYTTEQSLPGMLRMFKVTSTLVSYLSPIENACETIENKNSELSKLIHTYGGGGQESANRPESIAPLSMRLQGILDAAVNGGVAKYIEAFLGSEFLSANPDQATNVTRLKDRIAQQIQLVESGLQLHGRLAPTAVRPLHTRLLERFSTMRTTVHQANIETSQALLWCPNNASNHHRPSILSQPLPPIPQRTNHSDNVSIGEISSQSSSSDTSSLSSNSSLTTATAIIAHPSTLSQSNHSHHPNNNHHQHHSHQHHHDRLSLRTPPLSQPPSQPPYNHQSPGTKSLKNKPLPPLPPTSSSIISEQQQQQHPVVIKRHNSNVEHRPRLIVKQPPIEDSIYSVPQYTDLDLCNLLPDNESSVDDSMDYCDVNVNDHPNRHTATGAASIDMIDGVQPHQLSNRINRSFSIPSSAIAMSLYNNNNNGHKGNLIESIVDGDNNDDINVITTLSPPPLPPRSSGSTLDRSNSLNSGRYRPSSIGPPATPPPPPPPPPALPQRPMKKSSSISAATNNNTIVSNGGGRSSCSTPPIIPIVAKQPIVNQTIDPGPPIERPPPPPPTIPPSTTSNAHFTTLDGLEFENLLLSSPTPLSQQTTTSRPAPIIGIEINNNSNTTTAAISNNNGLSSLILDEIPGNHRPPSLELNRTKSNSLPRSLQQQFTDSMLNNNNQNTVVDNNNIIMDQTSSMMVHSNSNLPPPQSQSSPLTTLSTTGTTSSLLFH</sequence>
<dbReference type="InterPro" id="IPR046770">
    <property type="entry name" value="DOCKER_Lobe_B"/>
</dbReference>
<feature type="region of interest" description="Disordered" evidence="5">
    <location>
        <begin position="2529"/>
        <end position="2606"/>
    </location>
</feature>
<organism evidence="9 10">
    <name type="scientific">Dermatophagoides farinae</name>
    <name type="common">American house dust mite</name>
    <dbReference type="NCBI Taxonomy" id="6954"/>
    <lineage>
        <taxon>Eukaryota</taxon>
        <taxon>Metazoa</taxon>
        <taxon>Ecdysozoa</taxon>
        <taxon>Arthropoda</taxon>
        <taxon>Chelicerata</taxon>
        <taxon>Arachnida</taxon>
        <taxon>Acari</taxon>
        <taxon>Acariformes</taxon>
        <taxon>Sarcoptiformes</taxon>
        <taxon>Astigmata</taxon>
        <taxon>Psoroptidia</taxon>
        <taxon>Analgoidea</taxon>
        <taxon>Pyroglyphidae</taxon>
        <taxon>Dermatophagoidinae</taxon>
        <taxon>Dermatophagoides</taxon>
    </lineage>
</organism>
<dbReference type="Pfam" id="PF06920">
    <property type="entry name" value="DHR-2_Lobe_A"/>
    <property type="match status" value="1"/>
</dbReference>
<protein>
    <submittedName>
        <fullName evidence="9">Dedicator of cytokinesis protein 3</fullName>
    </submittedName>
</protein>
<dbReference type="Gene3D" id="1.25.40.410">
    <property type="match status" value="1"/>
</dbReference>
<feature type="region of interest" description="Disordered" evidence="5">
    <location>
        <begin position="379"/>
        <end position="414"/>
    </location>
</feature>
<keyword evidence="1 3" id="KW-0728">SH3 domain</keyword>
<gene>
    <name evidence="9" type="primary">DOCK3</name>
    <name evidence="9" type="ORF">DERF_005336</name>
</gene>
<comment type="caution">
    <text evidence="9">The sequence shown here is derived from an EMBL/GenBank/DDBJ whole genome shotgun (WGS) entry which is preliminary data.</text>
</comment>
<dbReference type="InterPro" id="IPR046773">
    <property type="entry name" value="DOCKER_Lobe_C"/>
</dbReference>
<feature type="region of interest" description="Disordered" evidence="5">
    <location>
        <begin position="2736"/>
        <end position="2799"/>
    </location>
</feature>
<dbReference type="InterPro" id="IPR027007">
    <property type="entry name" value="C2_DOCK-type_domain"/>
</dbReference>
<evidence type="ECO:0000256" key="4">
    <source>
        <dbReference type="PROSITE-ProRule" id="PRU00983"/>
    </source>
</evidence>
<feature type="domain" description="C2 DOCK-type" evidence="7">
    <location>
        <begin position="1053"/>
        <end position="1229"/>
    </location>
</feature>
<feature type="compositionally biased region" description="Basic and acidic residues" evidence="5">
    <location>
        <begin position="388"/>
        <end position="409"/>
    </location>
</feature>
<dbReference type="InterPro" id="IPR046769">
    <property type="entry name" value="DOCKER_Lobe_A"/>
</dbReference>
<evidence type="ECO:0000256" key="2">
    <source>
        <dbReference type="ARBA" id="ARBA00022658"/>
    </source>
</evidence>